<dbReference type="RefSeq" id="WP_250421065.1">
    <property type="nucleotide sequence ID" value="NZ_JAJKBJ010000004.1"/>
</dbReference>
<dbReference type="Proteomes" id="UP001139721">
    <property type="component" value="Unassembled WGS sequence"/>
</dbReference>
<dbReference type="InterPro" id="IPR016181">
    <property type="entry name" value="Acyl_CoA_acyltransferase"/>
</dbReference>
<dbReference type="GO" id="GO:0008080">
    <property type="term" value="F:N-acetyltransferase activity"/>
    <property type="evidence" value="ECO:0007669"/>
    <property type="project" value="InterPro"/>
</dbReference>
<dbReference type="AlphaFoldDB" id="A0A9X2CZ38"/>
<dbReference type="PROSITE" id="PS51186">
    <property type="entry name" value="GNAT"/>
    <property type="match status" value="1"/>
</dbReference>
<dbReference type="InterPro" id="IPR050769">
    <property type="entry name" value="NAT_camello-type"/>
</dbReference>
<protein>
    <submittedName>
        <fullName evidence="3">GNAT family N-acetyltransferase</fullName>
    </submittedName>
</protein>
<gene>
    <name evidence="3" type="ORF">LOX96_05610</name>
</gene>
<name>A0A9X2CZ38_9GAMM</name>
<dbReference type="SUPFAM" id="SSF55729">
    <property type="entry name" value="Acyl-CoA N-acyltransferases (Nat)"/>
    <property type="match status" value="1"/>
</dbReference>
<evidence type="ECO:0000256" key="1">
    <source>
        <dbReference type="ARBA" id="ARBA00022679"/>
    </source>
</evidence>
<dbReference type="PANTHER" id="PTHR13947">
    <property type="entry name" value="GNAT FAMILY N-ACETYLTRANSFERASE"/>
    <property type="match status" value="1"/>
</dbReference>
<dbReference type="Pfam" id="PF00583">
    <property type="entry name" value="Acetyltransf_1"/>
    <property type="match status" value="1"/>
</dbReference>
<evidence type="ECO:0000313" key="4">
    <source>
        <dbReference type="Proteomes" id="UP001139721"/>
    </source>
</evidence>
<comment type="caution">
    <text evidence="3">The sequence shown here is derived from an EMBL/GenBank/DDBJ whole genome shotgun (WGS) entry which is preliminary data.</text>
</comment>
<keyword evidence="1" id="KW-0808">Transferase</keyword>
<proteinExistence type="predicted"/>
<evidence type="ECO:0000313" key="3">
    <source>
        <dbReference type="EMBL" id="MCL9683560.1"/>
    </source>
</evidence>
<reference evidence="3" key="1">
    <citation type="submission" date="2021-11" db="EMBL/GenBank/DDBJ databases">
        <title>Legionella maioricencis sp. nov., a new species isolated from hot water samples in Mallorca.</title>
        <authorList>
            <person name="Crespi S."/>
            <person name="Drasar V."/>
            <person name="Salva-Serra F."/>
            <person name="Jaen-Luchoro D."/>
            <person name="Pineiro-Iglesias B."/>
            <person name="Aliaga F."/>
            <person name="Fernandez-Juarez V."/>
            <person name="Coll G."/>
            <person name="Moore E.R.B."/>
            <person name="Bennasar-Figueras A."/>
        </authorList>
    </citation>
    <scope>NUCLEOTIDE SEQUENCE</scope>
    <source>
        <strain evidence="3">HCPI-6</strain>
    </source>
</reference>
<dbReference type="PANTHER" id="PTHR13947:SF37">
    <property type="entry name" value="LD18367P"/>
    <property type="match status" value="1"/>
</dbReference>
<organism evidence="3 4">
    <name type="scientific">Legionella maioricensis</name>
    <dbReference type="NCBI Taxonomy" id="2896528"/>
    <lineage>
        <taxon>Bacteria</taxon>
        <taxon>Pseudomonadati</taxon>
        <taxon>Pseudomonadota</taxon>
        <taxon>Gammaproteobacteria</taxon>
        <taxon>Legionellales</taxon>
        <taxon>Legionellaceae</taxon>
        <taxon>Legionella</taxon>
    </lineage>
</organism>
<dbReference type="EMBL" id="JAJKBJ010000004">
    <property type="protein sequence ID" value="MCL9683560.1"/>
    <property type="molecule type" value="Genomic_DNA"/>
</dbReference>
<keyword evidence="4" id="KW-1185">Reference proteome</keyword>
<dbReference type="Gene3D" id="3.40.630.30">
    <property type="match status" value="1"/>
</dbReference>
<dbReference type="CDD" id="cd04301">
    <property type="entry name" value="NAT_SF"/>
    <property type="match status" value="1"/>
</dbReference>
<feature type="domain" description="N-acetyltransferase" evidence="2">
    <location>
        <begin position="49"/>
        <end position="196"/>
    </location>
</feature>
<sequence>MRPDVFIKKVARRVVWAVKGRPVAPNLLEMVWPEDKLTAPPPVHIPEGYLLRQFESKDRQNYFDLFVAADMEKPPLEYWEKHLLPNGFFVIEHQESGALVAACFASHHPTAKHAQAGNFGWLAVDPKHRGRKLGQAVAAAVTARLISAGYKRIYLETHDHRLPAIAIYLKMGWVPLLYLPEMNMRWASVCKKLNWPYTPESWLA</sequence>
<evidence type="ECO:0000259" key="2">
    <source>
        <dbReference type="PROSITE" id="PS51186"/>
    </source>
</evidence>
<dbReference type="InterPro" id="IPR000182">
    <property type="entry name" value="GNAT_dom"/>
</dbReference>
<accession>A0A9X2CZ38</accession>